<evidence type="ECO:0000256" key="1">
    <source>
        <dbReference type="ARBA" id="ARBA00004370"/>
    </source>
</evidence>
<accession>A0ABP1G1L0</accession>
<evidence type="ECO:0000259" key="5">
    <source>
        <dbReference type="PROSITE" id="PS51778"/>
    </source>
</evidence>
<comment type="caution">
    <text evidence="6">The sequence shown here is derived from an EMBL/GenBank/DDBJ whole genome shotgun (WGS) entry which is preliminary data.</text>
</comment>
<dbReference type="InterPro" id="IPR051482">
    <property type="entry name" value="Cholesterol_transport"/>
</dbReference>
<feature type="transmembrane region" description="Helical" evidence="4">
    <location>
        <begin position="12"/>
        <end position="33"/>
    </location>
</feature>
<feature type="region of interest" description="Disordered" evidence="3">
    <location>
        <begin position="43"/>
        <end position="85"/>
    </location>
</feature>
<sequence length="352" mass="38699">MDERSKERLKWLAGVGLAASPYVGGVIVTAVLLKRVRSRRRRAQEPGYSGSDIGNEVGDEANTGDIDDPWGLSGKSFKAPKGDKEAAELPEPLPTILLDETLPVTASELWLLVMGSSDFMKRISKLKKNRDLRIGRWRLSKGDTAERKVSYVTPFKKQIVGPKEAKAIEVYESRIDPHQGFAVDVKVHTPEVPYGSSFHSHLQWDAVSVGAKETRLRVSCEVAFTKPCLVKGIVKKASLEGMKESYELFRGLLLDHLKMQSGGPSSGGSGNGRRSAVPQLLLLLLLGATILLLIIAYRMYLTEEQSWADRTASHARFLLADAAALLRRRGAPVQARLRGMAQHAAHVVEDVL</sequence>
<dbReference type="EMBL" id="CAXHTA020000010">
    <property type="protein sequence ID" value="CAL5224338.1"/>
    <property type="molecule type" value="Genomic_DNA"/>
</dbReference>
<keyword evidence="4" id="KW-0812">Transmembrane</keyword>
<keyword evidence="2 4" id="KW-0472">Membrane</keyword>
<feature type="domain" description="VASt" evidence="5">
    <location>
        <begin position="93"/>
        <end position="261"/>
    </location>
</feature>
<dbReference type="Proteomes" id="UP001497392">
    <property type="component" value="Unassembled WGS sequence"/>
</dbReference>
<dbReference type="InterPro" id="IPR031968">
    <property type="entry name" value="VASt"/>
</dbReference>
<keyword evidence="4" id="KW-1133">Transmembrane helix</keyword>
<evidence type="ECO:0000313" key="6">
    <source>
        <dbReference type="EMBL" id="CAL5224338.1"/>
    </source>
</evidence>
<comment type="subcellular location">
    <subcellularLocation>
        <location evidence="1">Membrane</location>
    </subcellularLocation>
</comment>
<feature type="transmembrane region" description="Helical" evidence="4">
    <location>
        <begin position="280"/>
        <end position="300"/>
    </location>
</feature>
<gene>
    <name evidence="6" type="primary">g7010</name>
    <name evidence="6" type="ORF">VP750_LOCUS5997</name>
</gene>
<organism evidence="6 7">
    <name type="scientific">Coccomyxa viridis</name>
    <dbReference type="NCBI Taxonomy" id="1274662"/>
    <lineage>
        <taxon>Eukaryota</taxon>
        <taxon>Viridiplantae</taxon>
        <taxon>Chlorophyta</taxon>
        <taxon>core chlorophytes</taxon>
        <taxon>Trebouxiophyceae</taxon>
        <taxon>Trebouxiophyceae incertae sedis</taxon>
        <taxon>Coccomyxaceae</taxon>
        <taxon>Coccomyxa</taxon>
    </lineage>
</organism>
<evidence type="ECO:0000313" key="7">
    <source>
        <dbReference type="Proteomes" id="UP001497392"/>
    </source>
</evidence>
<keyword evidence="7" id="KW-1185">Reference proteome</keyword>
<name>A0ABP1G1L0_9CHLO</name>
<dbReference type="PANTHER" id="PTHR23319:SF4">
    <property type="entry name" value="GRAM DOMAIN CONTAINING 1B, ISOFORM E"/>
    <property type="match status" value="1"/>
</dbReference>
<evidence type="ECO:0000256" key="4">
    <source>
        <dbReference type="SAM" id="Phobius"/>
    </source>
</evidence>
<reference evidence="6 7" key="1">
    <citation type="submission" date="2024-06" db="EMBL/GenBank/DDBJ databases">
        <authorList>
            <person name="Kraege A."/>
            <person name="Thomma B."/>
        </authorList>
    </citation>
    <scope>NUCLEOTIDE SEQUENCE [LARGE SCALE GENOMIC DNA]</scope>
</reference>
<dbReference type="Pfam" id="PF16016">
    <property type="entry name" value="VASt"/>
    <property type="match status" value="1"/>
</dbReference>
<proteinExistence type="predicted"/>
<dbReference type="PROSITE" id="PS51778">
    <property type="entry name" value="VAST"/>
    <property type="match status" value="1"/>
</dbReference>
<evidence type="ECO:0000256" key="2">
    <source>
        <dbReference type="ARBA" id="ARBA00023136"/>
    </source>
</evidence>
<evidence type="ECO:0000256" key="3">
    <source>
        <dbReference type="SAM" id="MobiDB-lite"/>
    </source>
</evidence>
<protein>
    <submittedName>
        <fullName evidence="6">G7010 protein</fullName>
    </submittedName>
</protein>
<dbReference type="PANTHER" id="PTHR23319">
    <property type="entry name" value="GRAM DOMAIN CONTAINING 1B, ISOFORM E"/>
    <property type="match status" value="1"/>
</dbReference>